<dbReference type="InterPro" id="IPR044210">
    <property type="entry name" value="Tfc3-like"/>
</dbReference>
<sequence>MAWLKSHENIRRVLMRLCNHLSKRYAKYLEMARTKRKEISEEDPEGQIDPGQIAFCWDDFGDPEVKKVLDEVSQDAKKGGPPGSTSEKDKKNGDADAVCTRDRRKENFERRFGDILNSRGEVIRKTVQESLAVANAVKILKLVFLSTARSENVQASVVVTLQLYSESDIFTALTYLRDKNYMVGGFNLSDLSYNTCLRYHRAHI</sequence>
<comment type="caution">
    <text evidence="3">The sequence shown here is derived from an EMBL/GenBank/DDBJ whole genome shotgun (WGS) entry which is preliminary data.</text>
</comment>
<dbReference type="AlphaFoldDB" id="A0A833RDL3"/>
<dbReference type="GO" id="GO:0003677">
    <property type="term" value="F:DNA binding"/>
    <property type="evidence" value="ECO:0007669"/>
    <property type="project" value="InterPro"/>
</dbReference>
<feature type="compositionally biased region" description="Basic and acidic residues" evidence="1">
    <location>
        <begin position="86"/>
        <end position="97"/>
    </location>
</feature>
<protein>
    <submittedName>
        <fullName evidence="3">Uncharacterized protein</fullName>
    </submittedName>
</protein>
<dbReference type="PANTHER" id="PTHR15180:SF1">
    <property type="entry name" value="GENERAL TRANSCRIPTION FACTOR 3C POLYPEPTIDE 1"/>
    <property type="match status" value="1"/>
</dbReference>
<reference evidence="3" key="1">
    <citation type="submission" date="2020-01" db="EMBL/GenBank/DDBJ databases">
        <title>Genome sequence of Kobresia littledalei, the first chromosome-level genome in the family Cyperaceae.</title>
        <authorList>
            <person name="Qu G."/>
        </authorList>
    </citation>
    <scope>NUCLEOTIDE SEQUENCE</scope>
    <source>
        <strain evidence="3">C.B.Clarke</strain>
        <tissue evidence="3">Leaf</tissue>
    </source>
</reference>
<dbReference type="Proteomes" id="UP000623129">
    <property type="component" value="Unassembled WGS sequence"/>
</dbReference>
<dbReference type="PANTHER" id="PTHR15180">
    <property type="entry name" value="GENERAL TRANSCRIPTION FACTOR 3C POLYPEPTIDE 1"/>
    <property type="match status" value="1"/>
</dbReference>
<evidence type="ECO:0000313" key="3">
    <source>
        <dbReference type="EMBL" id="KAF3339354.1"/>
    </source>
</evidence>
<evidence type="ECO:0000256" key="1">
    <source>
        <dbReference type="SAM" id="MobiDB-lite"/>
    </source>
</evidence>
<dbReference type="GO" id="GO:0006384">
    <property type="term" value="P:transcription initiation at RNA polymerase III promoter"/>
    <property type="evidence" value="ECO:0007669"/>
    <property type="project" value="InterPro"/>
</dbReference>
<gene>
    <name evidence="2" type="ORF">FCM35_KLT08621</name>
    <name evidence="3" type="ORF">FCM35_KLT16825</name>
</gene>
<keyword evidence="4" id="KW-1185">Reference proteome</keyword>
<dbReference type="GO" id="GO:0000127">
    <property type="term" value="C:transcription factor TFIIIC complex"/>
    <property type="evidence" value="ECO:0007669"/>
    <property type="project" value="InterPro"/>
</dbReference>
<dbReference type="EMBL" id="SWLB01000004">
    <property type="protein sequence ID" value="KAF3339354.1"/>
    <property type="molecule type" value="Genomic_DNA"/>
</dbReference>
<dbReference type="OrthoDB" id="68020at2759"/>
<accession>A0A833RDL3</accession>
<name>A0A833RDL3_9POAL</name>
<organism evidence="3 4">
    <name type="scientific">Carex littledalei</name>
    <dbReference type="NCBI Taxonomy" id="544730"/>
    <lineage>
        <taxon>Eukaryota</taxon>
        <taxon>Viridiplantae</taxon>
        <taxon>Streptophyta</taxon>
        <taxon>Embryophyta</taxon>
        <taxon>Tracheophyta</taxon>
        <taxon>Spermatophyta</taxon>
        <taxon>Magnoliopsida</taxon>
        <taxon>Liliopsida</taxon>
        <taxon>Poales</taxon>
        <taxon>Cyperaceae</taxon>
        <taxon>Cyperoideae</taxon>
        <taxon>Cariceae</taxon>
        <taxon>Carex</taxon>
        <taxon>Carex subgen. Euthyceras</taxon>
    </lineage>
</organism>
<proteinExistence type="predicted"/>
<dbReference type="EMBL" id="SWLB01000019">
    <property type="protein sequence ID" value="KAF3325541.1"/>
    <property type="molecule type" value="Genomic_DNA"/>
</dbReference>
<dbReference type="GO" id="GO:0042791">
    <property type="term" value="P:5S class rRNA transcription by RNA polymerase III"/>
    <property type="evidence" value="ECO:0007669"/>
    <property type="project" value="TreeGrafter"/>
</dbReference>
<evidence type="ECO:0000313" key="2">
    <source>
        <dbReference type="EMBL" id="KAF3325541.1"/>
    </source>
</evidence>
<evidence type="ECO:0000313" key="4">
    <source>
        <dbReference type="Proteomes" id="UP000623129"/>
    </source>
</evidence>
<feature type="region of interest" description="Disordered" evidence="1">
    <location>
        <begin position="72"/>
        <end position="97"/>
    </location>
</feature>